<feature type="region of interest" description="G2" evidence="5">
    <location>
        <begin position="149"/>
        <end position="153"/>
    </location>
</feature>
<protein>
    <recommendedName>
        <fullName evidence="7">Era-type G domain-containing protein</fullName>
    </recommendedName>
</protein>
<dbReference type="Pfam" id="PF01926">
    <property type="entry name" value="MMR_HSR1"/>
    <property type="match status" value="1"/>
</dbReference>
<sequence>MLDHARLLSGRTASTTAARACTLPASFVPVHLCLKPFTRRNSSRLRAFEDDPNSMPAEREQPEPAKKQGLATQQKQQRRPTKQKNSYNLELQETDPMYLPYLTDEDLAEDPPDHKSGYVAVIGKPNAGKSTLINAIVGQKLSIVSFKPQTTRHRIMGIASDKKYQMILFDTPGIIDKKRTKLEERMMSAVVDSIQSSEAIIAVVDAIDRPKEALAMFQPGPDWSGPPMAVLLNKADLISEEAVDELASWYKENCRADKVFVGSAKMKTNVADLKEWAVSKLPLGPTLYPKGTASDQPEKFFVSEIIREKIFFLYDQEIPYCSQIHIAEFKERRRPAKDYIHAQILVERESQVPIIIGTDGIAIKKLGQLARKVCRTKAWNFLPLSTL</sequence>
<dbReference type="Gene3D" id="3.30.300.20">
    <property type="match status" value="1"/>
</dbReference>
<dbReference type="Gene3D" id="3.40.50.300">
    <property type="entry name" value="P-loop containing nucleotide triphosphate hydrolases"/>
    <property type="match status" value="1"/>
</dbReference>
<evidence type="ECO:0000256" key="4">
    <source>
        <dbReference type="ARBA" id="ARBA00023134"/>
    </source>
</evidence>
<dbReference type="GO" id="GO:0043024">
    <property type="term" value="F:ribosomal small subunit binding"/>
    <property type="evidence" value="ECO:0007669"/>
    <property type="project" value="TreeGrafter"/>
</dbReference>
<evidence type="ECO:0000256" key="1">
    <source>
        <dbReference type="ARBA" id="ARBA00007921"/>
    </source>
</evidence>
<name>A0A7S3QVU4_DUNTE</name>
<dbReference type="GO" id="GO:0019843">
    <property type="term" value="F:rRNA binding"/>
    <property type="evidence" value="ECO:0007669"/>
    <property type="project" value="TreeGrafter"/>
</dbReference>
<gene>
    <name evidence="8" type="ORF">DTER00134_LOCUS9075</name>
</gene>
<proteinExistence type="inferred from homology"/>
<evidence type="ECO:0000313" key="8">
    <source>
        <dbReference type="EMBL" id="CAE0494002.1"/>
    </source>
</evidence>
<dbReference type="PROSITE" id="PS51713">
    <property type="entry name" value="G_ERA"/>
    <property type="match status" value="1"/>
</dbReference>
<evidence type="ECO:0000259" key="7">
    <source>
        <dbReference type="PROSITE" id="PS51713"/>
    </source>
</evidence>
<keyword evidence="3" id="KW-0694">RNA-binding</keyword>
<dbReference type="InterPro" id="IPR027417">
    <property type="entry name" value="P-loop_NTPase"/>
</dbReference>
<comment type="similarity">
    <text evidence="1 5">Belongs to the TRAFAC class TrmE-Era-EngA-EngB-Septin-like GTPase superfamily. Era GTPase family.</text>
</comment>
<dbReference type="Pfam" id="PF07650">
    <property type="entry name" value="KH_2"/>
    <property type="match status" value="1"/>
</dbReference>
<dbReference type="InterPro" id="IPR015946">
    <property type="entry name" value="KH_dom-like_a/b"/>
</dbReference>
<dbReference type="NCBIfam" id="NF000908">
    <property type="entry name" value="PRK00089.1"/>
    <property type="match status" value="1"/>
</dbReference>
<dbReference type="InterPro" id="IPR004044">
    <property type="entry name" value="KH_dom_type_2"/>
</dbReference>
<dbReference type="EMBL" id="HBIP01015599">
    <property type="protein sequence ID" value="CAE0494002.1"/>
    <property type="molecule type" value="Transcribed_RNA"/>
</dbReference>
<evidence type="ECO:0000256" key="6">
    <source>
        <dbReference type="SAM" id="MobiDB-lite"/>
    </source>
</evidence>
<dbReference type="CDD" id="cd22534">
    <property type="entry name" value="KH-II_Era"/>
    <property type="match status" value="1"/>
</dbReference>
<dbReference type="PRINTS" id="PR00326">
    <property type="entry name" value="GTP1OBG"/>
</dbReference>
<feature type="region of interest" description="G5" evidence="5">
    <location>
        <begin position="262"/>
        <end position="264"/>
    </location>
</feature>
<reference evidence="8" key="1">
    <citation type="submission" date="2021-01" db="EMBL/GenBank/DDBJ databases">
        <authorList>
            <person name="Corre E."/>
            <person name="Pelletier E."/>
            <person name="Niang G."/>
            <person name="Scheremetjew M."/>
            <person name="Finn R."/>
            <person name="Kale V."/>
            <person name="Holt S."/>
            <person name="Cochrane G."/>
            <person name="Meng A."/>
            <person name="Brown T."/>
            <person name="Cohen L."/>
        </authorList>
    </citation>
    <scope>NUCLEOTIDE SEQUENCE</scope>
    <source>
        <strain evidence="8">CCMP1320</strain>
    </source>
</reference>
<feature type="region of interest" description="G3" evidence="5">
    <location>
        <begin position="170"/>
        <end position="173"/>
    </location>
</feature>
<dbReference type="InterPro" id="IPR005225">
    <property type="entry name" value="Small_GTP-bd"/>
</dbReference>
<evidence type="ECO:0000256" key="3">
    <source>
        <dbReference type="ARBA" id="ARBA00022884"/>
    </source>
</evidence>
<dbReference type="CDD" id="cd04163">
    <property type="entry name" value="Era"/>
    <property type="match status" value="1"/>
</dbReference>
<organism evidence="8">
    <name type="scientific">Dunaliella tertiolecta</name>
    <name type="common">Green alga</name>
    <dbReference type="NCBI Taxonomy" id="3047"/>
    <lineage>
        <taxon>Eukaryota</taxon>
        <taxon>Viridiplantae</taxon>
        <taxon>Chlorophyta</taxon>
        <taxon>core chlorophytes</taxon>
        <taxon>Chlorophyceae</taxon>
        <taxon>CS clade</taxon>
        <taxon>Chlamydomonadales</taxon>
        <taxon>Dunaliellaceae</taxon>
        <taxon>Dunaliella</taxon>
    </lineage>
</organism>
<feature type="compositionally biased region" description="Basic and acidic residues" evidence="6">
    <location>
        <begin position="57"/>
        <end position="66"/>
    </location>
</feature>
<accession>A0A7S3QVU4</accession>
<feature type="domain" description="Era-type G" evidence="7">
    <location>
        <begin position="115"/>
        <end position="283"/>
    </location>
</feature>
<dbReference type="HAMAP" id="MF_00367">
    <property type="entry name" value="GTPase_Era"/>
    <property type="match status" value="1"/>
</dbReference>
<dbReference type="InterPro" id="IPR009019">
    <property type="entry name" value="KH_sf_prok-type"/>
</dbReference>
<feature type="region of interest" description="Disordered" evidence="6">
    <location>
        <begin position="44"/>
        <end position="87"/>
    </location>
</feature>
<keyword evidence="4 5" id="KW-0342">GTP-binding</keyword>
<keyword evidence="2 5" id="KW-0547">Nucleotide-binding</keyword>
<dbReference type="InterPro" id="IPR006073">
    <property type="entry name" value="GTP-bd"/>
</dbReference>
<dbReference type="SUPFAM" id="SSF52540">
    <property type="entry name" value="P-loop containing nucleoside triphosphate hydrolases"/>
    <property type="match status" value="1"/>
</dbReference>
<dbReference type="InterPro" id="IPR005662">
    <property type="entry name" value="GTPase_Era-like"/>
</dbReference>
<dbReference type="NCBIfam" id="TIGR00436">
    <property type="entry name" value="era"/>
    <property type="match status" value="1"/>
</dbReference>
<feature type="region of interest" description="G4" evidence="5">
    <location>
        <begin position="233"/>
        <end position="236"/>
    </location>
</feature>
<dbReference type="NCBIfam" id="TIGR00231">
    <property type="entry name" value="small_GTP"/>
    <property type="match status" value="1"/>
</dbReference>
<dbReference type="PANTHER" id="PTHR42698">
    <property type="entry name" value="GTPASE ERA"/>
    <property type="match status" value="1"/>
</dbReference>
<dbReference type="GO" id="GO:0000028">
    <property type="term" value="P:ribosomal small subunit assembly"/>
    <property type="evidence" value="ECO:0007669"/>
    <property type="project" value="TreeGrafter"/>
</dbReference>
<dbReference type="InterPro" id="IPR030388">
    <property type="entry name" value="G_ERA_dom"/>
</dbReference>
<evidence type="ECO:0000256" key="2">
    <source>
        <dbReference type="ARBA" id="ARBA00022741"/>
    </source>
</evidence>
<dbReference type="AlphaFoldDB" id="A0A7S3QVU4"/>
<dbReference type="GO" id="GO:0005525">
    <property type="term" value="F:GTP binding"/>
    <property type="evidence" value="ECO:0007669"/>
    <property type="project" value="UniProtKB-UniRule"/>
</dbReference>
<evidence type="ECO:0000256" key="5">
    <source>
        <dbReference type="PROSITE-ProRule" id="PRU01050"/>
    </source>
</evidence>
<dbReference type="SUPFAM" id="SSF54814">
    <property type="entry name" value="Prokaryotic type KH domain (KH-domain type II)"/>
    <property type="match status" value="1"/>
</dbReference>
<dbReference type="PANTHER" id="PTHR42698:SF2">
    <property type="entry name" value="GTPASE ERA-LIKE, CHLOROPLASTIC"/>
    <property type="match status" value="1"/>
</dbReference>
<feature type="region of interest" description="G1" evidence="5">
    <location>
        <begin position="123"/>
        <end position="130"/>
    </location>
</feature>